<evidence type="ECO:0000313" key="10">
    <source>
        <dbReference type="Proteomes" id="UP000274033"/>
    </source>
</evidence>
<evidence type="ECO:0000256" key="1">
    <source>
        <dbReference type="ARBA" id="ARBA00007074"/>
    </source>
</evidence>
<dbReference type="Pfam" id="PF00877">
    <property type="entry name" value="NLPC_P60"/>
    <property type="match status" value="1"/>
</dbReference>
<dbReference type="PANTHER" id="PTHR47053:SF1">
    <property type="entry name" value="MUREIN DD-ENDOPEPTIDASE MEPH-RELATED"/>
    <property type="match status" value="1"/>
</dbReference>
<evidence type="ECO:0000256" key="5">
    <source>
        <dbReference type="ARBA" id="ARBA00022807"/>
    </source>
</evidence>
<dbReference type="InterPro" id="IPR000064">
    <property type="entry name" value="NLP_P60_dom"/>
</dbReference>
<dbReference type="PANTHER" id="PTHR47053">
    <property type="entry name" value="MUREIN DD-ENDOPEPTIDASE MEPH-RELATED"/>
    <property type="match status" value="1"/>
</dbReference>
<dbReference type="InterPro" id="IPR051202">
    <property type="entry name" value="Peptidase_C40"/>
</dbReference>
<dbReference type="OrthoDB" id="9813368at2"/>
<dbReference type="SUPFAM" id="SSF54001">
    <property type="entry name" value="Cysteine proteinases"/>
    <property type="match status" value="1"/>
</dbReference>
<feature type="domain" description="NlpC/P60" evidence="8">
    <location>
        <begin position="26"/>
        <end position="148"/>
    </location>
</feature>
<reference evidence="9 10" key="1">
    <citation type="journal article" date="2013" name="J. Microbiol.">
        <title>Lysinibacillus chungkukjangi sp. nov., isolated from Chungkukjang, Korean fermented soybean food.</title>
        <authorList>
            <person name="Kim S.J."/>
            <person name="Jang Y.H."/>
            <person name="Hamada M."/>
            <person name="Ahn J.H."/>
            <person name="Weon H.Y."/>
            <person name="Suzuki K."/>
            <person name="Whang K.S."/>
            <person name="Kwon S.W."/>
        </authorList>
    </citation>
    <scope>NUCLEOTIDE SEQUENCE [LARGE SCALE GENOMIC DNA]</scope>
    <source>
        <strain evidence="9 10">MCCC 1A12701</strain>
    </source>
</reference>
<feature type="signal peptide" evidence="6">
    <location>
        <begin position="1"/>
        <end position="20"/>
    </location>
</feature>
<comment type="caution">
    <text evidence="9">The sequence shown here is derived from an EMBL/GenBank/DDBJ whole genome shotgun (WGS) entry which is preliminary data.</text>
</comment>
<feature type="chain" id="PRO_5039091121" evidence="6">
    <location>
        <begin position="21"/>
        <end position="300"/>
    </location>
</feature>
<sequence length="300" mass="31826">MKKRWLLPIFAAFMLFTATPDDQAEAASTDELKDIALQWKGTPYVYGGSSKNGTDCSGFTSKVFAELGVKLNRTSGGQYQQGTSVSKSNLQVGDLVFFNTSGSGVSHVGIYIGNGNMISAATSDGVTVDSINDPYYWGSRYIGAKRVAKLSDAEVKDAAIDFSVYASRAEVGNQLAKALKLDTSSTETGFSDVKSTHKYAGAIAAMKEEGIFTGDSNGKYNPSSPITRAQVALVLVKAFDLKQGNQKKSFSDVPDYAAEAVSILASNGITSGIGNGKFGSNDHVTLKQLEVFINRAAALK</sequence>
<gene>
    <name evidence="9" type="ORF">EBB45_06895</name>
</gene>
<accession>A0A3N9UHB1</accession>
<keyword evidence="3 6" id="KW-0732">Signal</keyword>
<name>A0A3N9UHB1_9BACI</name>
<organism evidence="9 10">
    <name type="scientific">Lysinibacillus composti</name>
    <dbReference type="NCBI Taxonomy" id="720633"/>
    <lineage>
        <taxon>Bacteria</taxon>
        <taxon>Bacillati</taxon>
        <taxon>Bacillota</taxon>
        <taxon>Bacilli</taxon>
        <taxon>Bacillales</taxon>
        <taxon>Bacillaceae</taxon>
        <taxon>Lysinibacillus</taxon>
    </lineage>
</organism>
<dbReference type="PROSITE" id="PS51272">
    <property type="entry name" value="SLH"/>
    <property type="match status" value="1"/>
</dbReference>
<dbReference type="GO" id="GO:0006508">
    <property type="term" value="P:proteolysis"/>
    <property type="evidence" value="ECO:0007669"/>
    <property type="project" value="UniProtKB-KW"/>
</dbReference>
<dbReference type="RefSeq" id="WP_124763769.1">
    <property type="nucleotide sequence ID" value="NZ_JAFBDY010000003.1"/>
</dbReference>
<keyword evidence="4" id="KW-0378">Hydrolase</keyword>
<evidence type="ECO:0000256" key="3">
    <source>
        <dbReference type="ARBA" id="ARBA00022729"/>
    </source>
</evidence>
<evidence type="ECO:0000259" key="7">
    <source>
        <dbReference type="PROSITE" id="PS51272"/>
    </source>
</evidence>
<dbReference type="InterPro" id="IPR038765">
    <property type="entry name" value="Papain-like_cys_pep_sf"/>
</dbReference>
<dbReference type="EMBL" id="RRCT01000004">
    <property type="protein sequence ID" value="RQW75467.1"/>
    <property type="molecule type" value="Genomic_DNA"/>
</dbReference>
<dbReference type="AlphaFoldDB" id="A0A3N9UHB1"/>
<keyword evidence="5" id="KW-0788">Thiol protease</keyword>
<evidence type="ECO:0000256" key="6">
    <source>
        <dbReference type="SAM" id="SignalP"/>
    </source>
</evidence>
<keyword evidence="2" id="KW-0645">Protease</keyword>
<dbReference type="Pfam" id="PF00395">
    <property type="entry name" value="SLH"/>
    <property type="match status" value="2"/>
</dbReference>
<dbReference type="PROSITE" id="PS51935">
    <property type="entry name" value="NLPC_P60"/>
    <property type="match status" value="1"/>
</dbReference>
<feature type="domain" description="SLH" evidence="7">
    <location>
        <begin position="186"/>
        <end position="249"/>
    </location>
</feature>
<keyword evidence="10" id="KW-1185">Reference proteome</keyword>
<dbReference type="Gene3D" id="3.90.1720.10">
    <property type="entry name" value="endopeptidase domain like (from Nostoc punctiforme)"/>
    <property type="match status" value="1"/>
</dbReference>
<evidence type="ECO:0000259" key="8">
    <source>
        <dbReference type="PROSITE" id="PS51935"/>
    </source>
</evidence>
<evidence type="ECO:0000313" key="9">
    <source>
        <dbReference type="EMBL" id="RQW75467.1"/>
    </source>
</evidence>
<dbReference type="GO" id="GO:0008234">
    <property type="term" value="F:cysteine-type peptidase activity"/>
    <property type="evidence" value="ECO:0007669"/>
    <property type="project" value="UniProtKB-KW"/>
</dbReference>
<evidence type="ECO:0000256" key="2">
    <source>
        <dbReference type="ARBA" id="ARBA00022670"/>
    </source>
</evidence>
<proteinExistence type="inferred from homology"/>
<evidence type="ECO:0000256" key="4">
    <source>
        <dbReference type="ARBA" id="ARBA00022801"/>
    </source>
</evidence>
<comment type="similarity">
    <text evidence="1">Belongs to the peptidase C40 family.</text>
</comment>
<protein>
    <submittedName>
        <fullName evidence="9">Peptidase</fullName>
    </submittedName>
</protein>
<dbReference type="InterPro" id="IPR001119">
    <property type="entry name" value="SLH_dom"/>
</dbReference>
<dbReference type="Proteomes" id="UP000274033">
    <property type="component" value="Unassembled WGS sequence"/>
</dbReference>